<evidence type="ECO:0000313" key="3">
    <source>
        <dbReference type="Proteomes" id="UP000037178"/>
    </source>
</evidence>
<feature type="region of interest" description="Disordered" evidence="1">
    <location>
        <begin position="1"/>
        <end position="22"/>
    </location>
</feature>
<name>A0A0J9E6T0_9RHOB</name>
<dbReference type="PATRIC" id="fig|1675527.3.peg.3505"/>
<proteinExistence type="predicted"/>
<dbReference type="EMBL" id="LFTY01000002">
    <property type="protein sequence ID" value="KMW58376.1"/>
    <property type="molecule type" value="Genomic_DNA"/>
</dbReference>
<accession>A0A0J9E6T0</accession>
<dbReference type="Proteomes" id="UP000037178">
    <property type="component" value="Unassembled WGS sequence"/>
</dbReference>
<evidence type="ECO:0000313" key="2">
    <source>
        <dbReference type="EMBL" id="KMW58376.1"/>
    </source>
</evidence>
<sequence>MDATSEPELNTPYPPGYSRAEGRLPEQVKANLPADITAEQVLIADDGCYFYHRGATTYAVKGGNPVSRFCLEREPVGIPIDLNAPVGTTEAGS</sequence>
<keyword evidence="3" id="KW-1185">Reference proteome</keyword>
<organism evidence="2 3">
    <name type="scientific">Candidatus Rhodobacter oscarellae</name>
    <dbReference type="NCBI Taxonomy" id="1675527"/>
    <lineage>
        <taxon>Bacteria</taxon>
        <taxon>Pseudomonadati</taxon>
        <taxon>Pseudomonadota</taxon>
        <taxon>Alphaproteobacteria</taxon>
        <taxon>Rhodobacterales</taxon>
        <taxon>Rhodobacter group</taxon>
        <taxon>Rhodobacter</taxon>
    </lineage>
</organism>
<gene>
    <name evidence="2" type="ORF">AIOL_003349</name>
</gene>
<dbReference type="AlphaFoldDB" id="A0A0J9E6T0"/>
<dbReference type="STRING" id="1675527.AIOL_003349"/>
<comment type="caution">
    <text evidence="2">The sequence shown here is derived from an EMBL/GenBank/DDBJ whole genome shotgun (WGS) entry which is preliminary data.</text>
</comment>
<reference evidence="2 3" key="1">
    <citation type="submission" date="2015-06" db="EMBL/GenBank/DDBJ databases">
        <title>Draft genome sequence of an Alphaproteobacteria species associated to the Mediterranean sponge Oscarella lobularis.</title>
        <authorList>
            <person name="Jourda C."/>
            <person name="Santini S."/>
            <person name="Claverie J.-M."/>
        </authorList>
    </citation>
    <scope>NUCLEOTIDE SEQUENCE [LARGE SCALE GENOMIC DNA]</scope>
    <source>
        <strain evidence="2">IGS</strain>
    </source>
</reference>
<evidence type="ECO:0000256" key="1">
    <source>
        <dbReference type="SAM" id="MobiDB-lite"/>
    </source>
</evidence>
<protein>
    <submittedName>
        <fullName evidence="2">Uncharacterized protein</fullName>
    </submittedName>
</protein>